<feature type="transmembrane region" description="Helical" evidence="1">
    <location>
        <begin position="104"/>
        <end position="127"/>
    </location>
</feature>
<reference evidence="4 5" key="1">
    <citation type="submission" date="2018-06" db="EMBL/GenBank/DDBJ databases">
        <authorList>
            <consortium name="PulseNet: The National Subtyping Network for Foodborne Disease Surveillance"/>
            <person name="Tarr C.L."/>
            <person name="Trees E."/>
            <person name="Katz L.S."/>
            <person name="Carleton-Romer H.A."/>
            <person name="Stroika S."/>
            <person name="Kucerova Z."/>
            <person name="Roache K.F."/>
            <person name="Sabol A.L."/>
            <person name="Besser J."/>
            <person name="Gerner-Smidt P."/>
        </authorList>
    </citation>
    <scope>NUCLEOTIDE SEQUENCE [LARGE SCALE GENOMIC DNA]</scope>
    <source>
        <strain evidence="2 4">PNUSAL000134</strain>
        <strain evidence="3 5">PNUSAL002298</strain>
    </source>
</reference>
<name>A0A6X6J4Y7_LISMN</name>
<comment type="caution">
    <text evidence="3">The sequence shown here is derived from an EMBL/GenBank/DDBJ whole genome shotgun (WGS) entry which is preliminary data.</text>
</comment>
<evidence type="ECO:0000313" key="2">
    <source>
        <dbReference type="EMBL" id="EAE2354396.1"/>
    </source>
</evidence>
<evidence type="ECO:0000313" key="4">
    <source>
        <dbReference type="Proteomes" id="UP000336166"/>
    </source>
</evidence>
<evidence type="ECO:0000313" key="5">
    <source>
        <dbReference type="Proteomes" id="UP000478682"/>
    </source>
</evidence>
<proteinExistence type="predicted"/>
<feature type="transmembrane region" description="Helical" evidence="1">
    <location>
        <begin position="24"/>
        <end position="46"/>
    </location>
</feature>
<gene>
    <name evidence="3" type="ORF">BB997_11380</name>
    <name evidence="2" type="ORF">Y261_08565</name>
</gene>
<organism evidence="3 5">
    <name type="scientific">Listeria monocytogenes</name>
    <dbReference type="NCBI Taxonomy" id="1639"/>
    <lineage>
        <taxon>Bacteria</taxon>
        <taxon>Bacillati</taxon>
        <taxon>Bacillota</taxon>
        <taxon>Bacilli</taxon>
        <taxon>Bacillales</taxon>
        <taxon>Listeriaceae</taxon>
        <taxon>Listeria</taxon>
    </lineage>
</organism>
<keyword evidence="1" id="KW-0812">Transmembrane</keyword>
<sequence>MEGNFYSNPLKLIWIARSALLPKYLMIIWILISFILFFGSTIFNFIDFRSFNVANFFTPSITGLTFTLAIFTAARNVFRMDELKILATHKGDNDAFKGRPLLEFLGPFVFTSLIFSVTGILALIIPYVNIEVCALLIKIFIQIYLDVLVLGIFSLFTLVLTIINDVYHSVNRPS</sequence>
<evidence type="ECO:0000256" key="1">
    <source>
        <dbReference type="SAM" id="Phobius"/>
    </source>
</evidence>
<keyword evidence="1" id="KW-0472">Membrane</keyword>
<accession>A0A6X6J4Y7</accession>
<dbReference type="EMBL" id="AABATR010000006">
    <property type="protein sequence ID" value="EAG1894212.1"/>
    <property type="molecule type" value="Genomic_DNA"/>
</dbReference>
<dbReference type="EMBL" id="AAAREG010000006">
    <property type="protein sequence ID" value="EAE2354396.1"/>
    <property type="molecule type" value="Genomic_DNA"/>
</dbReference>
<keyword evidence="1" id="KW-1133">Transmembrane helix</keyword>
<dbReference type="AlphaFoldDB" id="A0A6X6J4Y7"/>
<dbReference type="Proteomes" id="UP000336166">
    <property type="component" value="Unassembled WGS sequence"/>
</dbReference>
<dbReference type="RefSeq" id="WP_097351905.1">
    <property type="nucleotide sequence ID" value="NZ_CP030808.1"/>
</dbReference>
<evidence type="ECO:0000313" key="3">
    <source>
        <dbReference type="EMBL" id="EAG1894212.1"/>
    </source>
</evidence>
<protein>
    <submittedName>
        <fullName evidence="3">Uncharacterized protein</fullName>
    </submittedName>
</protein>
<feature type="transmembrane region" description="Helical" evidence="1">
    <location>
        <begin position="139"/>
        <end position="163"/>
    </location>
</feature>
<feature type="transmembrane region" description="Helical" evidence="1">
    <location>
        <begin position="53"/>
        <end position="74"/>
    </location>
</feature>
<dbReference type="Proteomes" id="UP000478682">
    <property type="component" value="Unassembled WGS sequence"/>
</dbReference>